<dbReference type="EMBL" id="CDPU01000001">
    <property type="protein sequence ID" value="CEO44807.1"/>
    <property type="molecule type" value="Genomic_DNA"/>
</dbReference>
<dbReference type="SMART" id="SM00175">
    <property type="entry name" value="RAB"/>
    <property type="match status" value="1"/>
</dbReference>
<dbReference type="InterPro" id="IPR001806">
    <property type="entry name" value="Small_GTPase"/>
</dbReference>
<comment type="catalytic activity">
    <reaction evidence="4">
        <text>GTP + H2O = GDP + phosphate + H(+)</text>
        <dbReference type="Rhea" id="RHEA:19669"/>
        <dbReference type="ChEBI" id="CHEBI:15377"/>
        <dbReference type="ChEBI" id="CHEBI:15378"/>
        <dbReference type="ChEBI" id="CHEBI:37565"/>
        <dbReference type="ChEBI" id="CHEBI:43474"/>
        <dbReference type="ChEBI" id="CHEBI:58189"/>
        <dbReference type="EC" id="3.6.5.2"/>
    </reaction>
</comment>
<evidence type="ECO:0000313" key="5">
    <source>
        <dbReference type="EMBL" id="CEO44807.1"/>
    </source>
</evidence>
<organism evidence="5">
    <name type="scientific">Bionectria ochroleuca</name>
    <name type="common">Gliocladium roseum</name>
    <dbReference type="NCBI Taxonomy" id="29856"/>
    <lineage>
        <taxon>Eukaryota</taxon>
        <taxon>Fungi</taxon>
        <taxon>Dikarya</taxon>
        <taxon>Ascomycota</taxon>
        <taxon>Pezizomycotina</taxon>
        <taxon>Sordariomycetes</taxon>
        <taxon>Hypocreomycetidae</taxon>
        <taxon>Hypocreales</taxon>
        <taxon>Bionectriaceae</taxon>
        <taxon>Clonostachys</taxon>
    </lineage>
</organism>
<comment type="similarity">
    <text evidence="1">Belongs to the small GTPase superfamily. Ras family.</text>
</comment>
<dbReference type="InterPro" id="IPR051065">
    <property type="entry name" value="Ras-related_GTPase"/>
</dbReference>
<dbReference type="InterPro" id="IPR027417">
    <property type="entry name" value="P-loop_NTPase"/>
</dbReference>
<dbReference type="SUPFAM" id="SSF52540">
    <property type="entry name" value="P-loop containing nucleoside triphosphate hydrolases"/>
    <property type="match status" value="1"/>
</dbReference>
<dbReference type="GO" id="GO:0005525">
    <property type="term" value="F:GTP binding"/>
    <property type="evidence" value="ECO:0007669"/>
    <property type="project" value="InterPro"/>
</dbReference>
<dbReference type="Gene3D" id="3.40.50.300">
    <property type="entry name" value="P-loop containing nucleotide triphosphate hydrolases"/>
    <property type="match status" value="1"/>
</dbReference>
<dbReference type="PRINTS" id="PR00449">
    <property type="entry name" value="RASTRNSFRMNG"/>
</dbReference>
<evidence type="ECO:0000256" key="4">
    <source>
        <dbReference type="ARBA" id="ARBA00048098"/>
    </source>
</evidence>
<reference evidence="5" key="1">
    <citation type="submission" date="2015-01" db="EMBL/GenBank/DDBJ databases">
        <authorList>
            <person name="Durling Mikael"/>
        </authorList>
    </citation>
    <scope>NUCLEOTIDE SEQUENCE</scope>
</reference>
<evidence type="ECO:0000256" key="2">
    <source>
        <dbReference type="ARBA" id="ARBA00011984"/>
    </source>
</evidence>
<sequence length="195" mass="21660">MPGPEYPRSSENMVLIWGAADTGKSAFVQRACYDVFPPELDPFDGEGDRKLAVVDGESRALWIFCVSNMAATGMVESFIRRSDMFVLAYSVGSDDSFFQMNRAYYLIRELRGLWADEHVPIIIIGNKCDLPSTRRALPGGRRRGYGSSSHDDVRVVSYEEGACLAEQLGCPFFETSAKENINAGAPTKRDEKKVV</sequence>
<dbReference type="PROSITE" id="PS51419">
    <property type="entry name" value="RAB"/>
    <property type="match status" value="1"/>
</dbReference>
<dbReference type="PROSITE" id="PS51421">
    <property type="entry name" value="RAS"/>
    <property type="match status" value="1"/>
</dbReference>
<dbReference type="Pfam" id="PF00071">
    <property type="entry name" value="Ras"/>
    <property type="match status" value="1"/>
</dbReference>
<dbReference type="PANTHER" id="PTHR45704">
    <property type="entry name" value="RAS-LIKE FAMILY MEMBER 11"/>
    <property type="match status" value="1"/>
</dbReference>
<gene>
    <name evidence="5" type="ORF">BN869_000000862_1</name>
</gene>
<dbReference type="SMART" id="SM00173">
    <property type="entry name" value="RAS"/>
    <property type="match status" value="1"/>
</dbReference>
<evidence type="ECO:0000256" key="3">
    <source>
        <dbReference type="ARBA" id="ARBA00022801"/>
    </source>
</evidence>
<protein>
    <recommendedName>
        <fullName evidence="2">small monomeric GTPase</fullName>
        <ecNumber evidence="2">3.6.5.2</ecNumber>
    </recommendedName>
</protein>
<accession>A0A0B7JNH9</accession>
<name>A0A0B7JNH9_BIOOC</name>
<keyword evidence="3" id="KW-0378">Hydrolase</keyword>
<dbReference type="GO" id="GO:0003925">
    <property type="term" value="F:G protein activity"/>
    <property type="evidence" value="ECO:0007669"/>
    <property type="project" value="UniProtKB-EC"/>
</dbReference>
<evidence type="ECO:0000256" key="1">
    <source>
        <dbReference type="ARBA" id="ARBA00008344"/>
    </source>
</evidence>
<dbReference type="AlphaFoldDB" id="A0A0B7JNH9"/>
<proteinExistence type="inferred from homology"/>
<dbReference type="EC" id="3.6.5.2" evidence="2"/>